<evidence type="ECO:0000256" key="4">
    <source>
        <dbReference type="ARBA" id="ARBA00023015"/>
    </source>
</evidence>
<dbReference type="RefSeq" id="WP_065853723.1">
    <property type="nucleotide sequence ID" value="NZ_LYPC01000022.1"/>
</dbReference>
<comment type="subcellular location">
    <subcellularLocation>
        <location evidence="1">Cytoplasm</location>
    </subcellularLocation>
</comment>
<dbReference type="InterPro" id="IPR036388">
    <property type="entry name" value="WH-like_DNA-bd_sf"/>
</dbReference>
<evidence type="ECO:0000256" key="5">
    <source>
        <dbReference type="ARBA" id="ARBA00023125"/>
    </source>
</evidence>
<dbReference type="PANTHER" id="PTHR48111:SF1">
    <property type="entry name" value="TWO-COMPONENT RESPONSE REGULATOR ORR33"/>
    <property type="match status" value="1"/>
</dbReference>
<evidence type="ECO:0000256" key="6">
    <source>
        <dbReference type="ARBA" id="ARBA00023163"/>
    </source>
</evidence>
<dbReference type="Proteomes" id="UP000093309">
    <property type="component" value="Unassembled WGS sequence"/>
</dbReference>
<dbReference type="FunFam" id="1.10.10.10:FF:000018">
    <property type="entry name" value="DNA-binding response regulator ResD"/>
    <property type="match status" value="1"/>
</dbReference>
<evidence type="ECO:0000259" key="10">
    <source>
        <dbReference type="PROSITE" id="PS51755"/>
    </source>
</evidence>
<feature type="DNA-binding region" description="OmpR/PhoB-type" evidence="8">
    <location>
        <begin position="136"/>
        <end position="235"/>
    </location>
</feature>
<reference evidence="12" key="1">
    <citation type="submission" date="2016-05" db="EMBL/GenBank/DDBJ databases">
        <title>Paenibacillus oryzae. sp. nov., isolated from the rice root.</title>
        <authorList>
            <person name="Zhang J."/>
            <person name="Zhang X."/>
        </authorList>
    </citation>
    <scope>NUCLEOTIDE SEQUENCE [LARGE SCALE GENOMIC DNA]</scope>
    <source>
        <strain evidence="12">KCTC13222</strain>
    </source>
</reference>
<protein>
    <submittedName>
        <fullName evidence="11">DNA-binding response regulator</fullName>
    </submittedName>
</protein>
<keyword evidence="4" id="KW-0805">Transcription regulation</keyword>
<dbReference type="FunFam" id="3.40.50.2300:FF:000001">
    <property type="entry name" value="DNA-binding response regulator PhoB"/>
    <property type="match status" value="1"/>
</dbReference>
<dbReference type="InterPro" id="IPR001867">
    <property type="entry name" value="OmpR/PhoB-type_DNA-bd"/>
</dbReference>
<dbReference type="GO" id="GO:0000156">
    <property type="term" value="F:phosphorelay response regulator activity"/>
    <property type="evidence" value="ECO:0007669"/>
    <property type="project" value="TreeGrafter"/>
</dbReference>
<name>A0A1C0ZZU8_9BACL</name>
<dbReference type="InterPro" id="IPR016032">
    <property type="entry name" value="Sig_transdc_resp-reg_C-effctor"/>
</dbReference>
<evidence type="ECO:0000256" key="7">
    <source>
        <dbReference type="PROSITE-ProRule" id="PRU00169"/>
    </source>
</evidence>
<accession>A0A1C0ZZU8</accession>
<dbReference type="Gene3D" id="1.10.10.10">
    <property type="entry name" value="Winged helix-like DNA-binding domain superfamily/Winged helix DNA-binding domain"/>
    <property type="match status" value="1"/>
</dbReference>
<dbReference type="EMBL" id="LYPC01000022">
    <property type="protein sequence ID" value="OCT13662.1"/>
    <property type="molecule type" value="Genomic_DNA"/>
</dbReference>
<evidence type="ECO:0000256" key="1">
    <source>
        <dbReference type="ARBA" id="ARBA00004496"/>
    </source>
</evidence>
<evidence type="ECO:0000256" key="2">
    <source>
        <dbReference type="ARBA" id="ARBA00022553"/>
    </source>
</evidence>
<organism evidence="11 12">
    <name type="scientific">Paenibacillus pectinilyticus</name>
    <dbReference type="NCBI Taxonomy" id="512399"/>
    <lineage>
        <taxon>Bacteria</taxon>
        <taxon>Bacillati</taxon>
        <taxon>Bacillota</taxon>
        <taxon>Bacilli</taxon>
        <taxon>Bacillales</taxon>
        <taxon>Paenibacillaceae</taxon>
        <taxon>Paenibacillus</taxon>
    </lineage>
</organism>
<evidence type="ECO:0000313" key="11">
    <source>
        <dbReference type="EMBL" id="OCT13662.1"/>
    </source>
</evidence>
<keyword evidence="3" id="KW-0902">Two-component regulatory system</keyword>
<dbReference type="OrthoDB" id="9802426at2"/>
<dbReference type="STRING" id="512399.A8709_18925"/>
<keyword evidence="12" id="KW-1185">Reference proteome</keyword>
<keyword evidence="5 8" id="KW-0238">DNA-binding</keyword>
<dbReference type="Pfam" id="PF00486">
    <property type="entry name" value="Trans_reg_C"/>
    <property type="match status" value="1"/>
</dbReference>
<proteinExistence type="predicted"/>
<gene>
    <name evidence="11" type="ORF">A8709_18925</name>
</gene>
<dbReference type="InterPro" id="IPR001789">
    <property type="entry name" value="Sig_transdc_resp-reg_receiver"/>
</dbReference>
<dbReference type="InterPro" id="IPR039420">
    <property type="entry name" value="WalR-like"/>
</dbReference>
<evidence type="ECO:0000256" key="3">
    <source>
        <dbReference type="ARBA" id="ARBA00023012"/>
    </source>
</evidence>
<feature type="modified residue" description="4-aspartylphosphate" evidence="7">
    <location>
        <position position="60"/>
    </location>
</feature>
<dbReference type="GO" id="GO:0005829">
    <property type="term" value="C:cytosol"/>
    <property type="evidence" value="ECO:0007669"/>
    <property type="project" value="TreeGrafter"/>
</dbReference>
<dbReference type="AlphaFoldDB" id="A0A1C0ZZU8"/>
<dbReference type="Pfam" id="PF00072">
    <property type="entry name" value="Response_reg"/>
    <property type="match status" value="1"/>
</dbReference>
<dbReference type="PROSITE" id="PS50110">
    <property type="entry name" value="RESPONSE_REGULATORY"/>
    <property type="match status" value="1"/>
</dbReference>
<evidence type="ECO:0000259" key="9">
    <source>
        <dbReference type="PROSITE" id="PS50110"/>
    </source>
</evidence>
<dbReference type="GO" id="GO:0032993">
    <property type="term" value="C:protein-DNA complex"/>
    <property type="evidence" value="ECO:0007669"/>
    <property type="project" value="TreeGrafter"/>
</dbReference>
<dbReference type="PROSITE" id="PS51755">
    <property type="entry name" value="OMPR_PHOB"/>
    <property type="match status" value="1"/>
</dbReference>
<keyword evidence="2 7" id="KW-0597">Phosphoprotein</keyword>
<feature type="domain" description="Response regulatory" evidence="9">
    <location>
        <begin position="11"/>
        <end position="124"/>
    </location>
</feature>
<comment type="caution">
    <text evidence="11">The sequence shown here is derived from an EMBL/GenBank/DDBJ whole genome shotgun (WGS) entry which is preliminary data.</text>
</comment>
<sequence>MTRIAAQKVKTILIVEDEDKIREVLISYLNKEGFQTIESATGIQAMDYVRSGRVDLLILDLMLPDISGVEVCKAIRQFSSIPIIMLTARVSEDDRVQGLTQGADDYVVKPFSPRELTARVKAILRRSQDDSLLAEAISFQHDDLVIRPLKNEVYKKGNLVNLTPIEYKLLLILAHHPNRTFTRDELIDKVLGFDFEGDTRAIDQHIKNLRHKIETNPKKPHYIVTVFSVGYRFTGGESS</sequence>
<dbReference type="GO" id="GO:0006355">
    <property type="term" value="P:regulation of DNA-templated transcription"/>
    <property type="evidence" value="ECO:0007669"/>
    <property type="project" value="InterPro"/>
</dbReference>
<evidence type="ECO:0000313" key="12">
    <source>
        <dbReference type="Proteomes" id="UP000093309"/>
    </source>
</evidence>
<dbReference type="Gene3D" id="3.40.50.2300">
    <property type="match status" value="1"/>
</dbReference>
<dbReference type="Gene3D" id="6.10.250.690">
    <property type="match status" value="1"/>
</dbReference>
<evidence type="ECO:0000256" key="8">
    <source>
        <dbReference type="PROSITE-ProRule" id="PRU01091"/>
    </source>
</evidence>
<feature type="domain" description="OmpR/PhoB-type" evidence="10">
    <location>
        <begin position="136"/>
        <end position="235"/>
    </location>
</feature>
<dbReference type="PANTHER" id="PTHR48111">
    <property type="entry name" value="REGULATOR OF RPOS"/>
    <property type="match status" value="1"/>
</dbReference>
<dbReference type="SUPFAM" id="SSF46894">
    <property type="entry name" value="C-terminal effector domain of the bipartite response regulators"/>
    <property type="match status" value="1"/>
</dbReference>
<dbReference type="CDD" id="cd00383">
    <property type="entry name" value="trans_reg_C"/>
    <property type="match status" value="1"/>
</dbReference>
<dbReference type="GO" id="GO:0000976">
    <property type="term" value="F:transcription cis-regulatory region binding"/>
    <property type="evidence" value="ECO:0007669"/>
    <property type="project" value="TreeGrafter"/>
</dbReference>
<dbReference type="SMART" id="SM00448">
    <property type="entry name" value="REC"/>
    <property type="match status" value="1"/>
</dbReference>
<dbReference type="InterPro" id="IPR011006">
    <property type="entry name" value="CheY-like_superfamily"/>
</dbReference>
<keyword evidence="6" id="KW-0804">Transcription</keyword>
<dbReference type="SUPFAM" id="SSF52172">
    <property type="entry name" value="CheY-like"/>
    <property type="match status" value="1"/>
</dbReference>
<dbReference type="SMART" id="SM00862">
    <property type="entry name" value="Trans_reg_C"/>
    <property type="match status" value="1"/>
</dbReference>